<comment type="caution">
    <text evidence="1">The sequence shown here is derived from an EMBL/GenBank/DDBJ whole genome shotgun (WGS) entry which is preliminary data.</text>
</comment>
<evidence type="ECO:0000313" key="2">
    <source>
        <dbReference type="Proteomes" id="UP001431783"/>
    </source>
</evidence>
<gene>
    <name evidence="1" type="ORF">WA026_007646</name>
</gene>
<evidence type="ECO:0000313" key="1">
    <source>
        <dbReference type="EMBL" id="KAK9875253.1"/>
    </source>
</evidence>
<sequence length="105" mass="12041">MLRLDNRISATKRNELAFSFRVAEALAAFQCPPPIPMYRPVLRIQFAGVFDTALCIQVASTESDAASNLQGRRDAVTHERRDYNSICRTFFRMSLVWIPGLKMFR</sequence>
<organism evidence="1 2">
    <name type="scientific">Henosepilachna vigintioctopunctata</name>
    <dbReference type="NCBI Taxonomy" id="420089"/>
    <lineage>
        <taxon>Eukaryota</taxon>
        <taxon>Metazoa</taxon>
        <taxon>Ecdysozoa</taxon>
        <taxon>Arthropoda</taxon>
        <taxon>Hexapoda</taxon>
        <taxon>Insecta</taxon>
        <taxon>Pterygota</taxon>
        <taxon>Neoptera</taxon>
        <taxon>Endopterygota</taxon>
        <taxon>Coleoptera</taxon>
        <taxon>Polyphaga</taxon>
        <taxon>Cucujiformia</taxon>
        <taxon>Coccinelloidea</taxon>
        <taxon>Coccinellidae</taxon>
        <taxon>Epilachninae</taxon>
        <taxon>Epilachnini</taxon>
        <taxon>Henosepilachna</taxon>
    </lineage>
</organism>
<dbReference type="EMBL" id="JARQZJ010000033">
    <property type="protein sequence ID" value="KAK9875253.1"/>
    <property type="molecule type" value="Genomic_DNA"/>
</dbReference>
<name>A0AAW1U3N2_9CUCU</name>
<proteinExistence type="predicted"/>
<keyword evidence="2" id="KW-1185">Reference proteome</keyword>
<protein>
    <submittedName>
        <fullName evidence="1">Uncharacterized protein</fullName>
    </submittedName>
</protein>
<dbReference type="Proteomes" id="UP001431783">
    <property type="component" value="Unassembled WGS sequence"/>
</dbReference>
<dbReference type="AlphaFoldDB" id="A0AAW1U3N2"/>
<reference evidence="1 2" key="1">
    <citation type="submission" date="2023-03" db="EMBL/GenBank/DDBJ databases">
        <title>Genome insight into feeding habits of ladybird beetles.</title>
        <authorList>
            <person name="Li H.-S."/>
            <person name="Huang Y.-H."/>
            <person name="Pang H."/>
        </authorList>
    </citation>
    <scope>NUCLEOTIDE SEQUENCE [LARGE SCALE GENOMIC DNA]</scope>
    <source>
        <strain evidence="1">SYSU_2023b</strain>
        <tissue evidence="1">Whole body</tissue>
    </source>
</reference>
<accession>A0AAW1U3N2</accession>